<sequence length="351" mass="38035">MKKFNKLAIAIAMLGCSVYAVPSIASDFAGPYVGAGIGVGSDRASGSVSTDYEHALAGGVEGGYNWDIGNSRWLFGLDAFYDQTRSESRNSTVGSIDFGDKAYGVDGKIGYAMGNFLPYFKLGYGRIKGTNDADGYSENGPRLGLGAEWKFADHWSLSEEAIRMNGRSDTSDTKLTNISLLFSLKYYFASQRPVAAAPIAAAPAYEPPPTPTPTPAPVKSEPAPRFEHYTLSATELFAFDSAVLSQSQPKLDEIATALNNDIAIDNVVITGYTDRIGSNKYNNKLSLRRAEAVKAYLVNKGINPSRLSAEGKGEANPVVECKQTKRAELIKCLEPNRRVEVEQITIKRRVD</sequence>
<dbReference type="GO" id="GO:0006811">
    <property type="term" value="P:monoatomic ion transport"/>
    <property type="evidence" value="ECO:0007669"/>
    <property type="project" value="UniProtKB-KW"/>
</dbReference>
<evidence type="ECO:0000256" key="8">
    <source>
        <dbReference type="ARBA" id="ARBA00023136"/>
    </source>
</evidence>
<evidence type="ECO:0000313" key="13">
    <source>
        <dbReference type="EMBL" id="CAG4883031.1"/>
    </source>
</evidence>
<keyword evidence="5 11" id="KW-0732">Signal</keyword>
<dbReference type="InterPro" id="IPR027385">
    <property type="entry name" value="Beta-barrel_OMP"/>
</dbReference>
<dbReference type="Gene3D" id="2.40.160.20">
    <property type="match status" value="1"/>
</dbReference>
<dbReference type="PANTHER" id="PTHR30329:SF21">
    <property type="entry name" value="LIPOPROTEIN YIAD-RELATED"/>
    <property type="match status" value="1"/>
</dbReference>
<dbReference type="SUPFAM" id="SSF56925">
    <property type="entry name" value="OMPA-like"/>
    <property type="match status" value="1"/>
</dbReference>
<evidence type="ECO:0000256" key="7">
    <source>
        <dbReference type="ARBA" id="ARBA00023114"/>
    </source>
</evidence>
<dbReference type="CDD" id="cd07185">
    <property type="entry name" value="OmpA_C-like"/>
    <property type="match status" value="1"/>
</dbReference>
<dbReference type="GO" id="GO:0009279">
    <property type="term" value="C:cell outer membrane"/>
    <property type="evidence" value="ECO:0007669"/>
    <property type="project" value="UniProtKB-SubCell"/>
</dbReference>
<dbReference type="Pfam" id="PF13505">
    <property type="entry name" value="OMP_b-brl"/>
    <property type="match status" value="1"/>
</dbReference>
<feature type="domain" description="OmpA-like" evidence="12">
    <location>
        <begin position="224"/>
        <end position="347"/>
    </location>
</feature>
<name>A0A916NH81_9PROT</name>
<evidence type="ECO:0000256" key="5">
    <source>
        <dbReference type="ARBA" id="ARBA00022729"/>
    </source>
</evidence>
<dbReference type="Pfam" id="PF00691">
    <property type="entry name" value="OmpA"/>
    <property type="match status" value="1"/>
</dbReference>
<gene>
    <name evidence="13" type="ORF">GTOL_10913</name>
</gene>
<comment type="caution">
    <text evidence="13">The sequence shown here is derived from an EMBL/GenBank/DDBJ whole genome shotgun (WGS) entry which is preliminary data.</text>
</comment>
<dbReference type="Proteomes" id="UP000742786">
    <property type="component" value="Unassembled WGS sequence"/>
</dbReference>
<dbReference type="PROSITE" id="PS51123">
    <property type="entry name" value="OMPA_2"/>
    <property type="match status" value="1"/>
</dbReference>
<keyword evidence="9" id="KW-0998">Cell outer membrane</keyword>
<organism evidence="13 14">
    <name type="scientific">Georgfuchsia toluolica</name>
    <dbReference type="NCBI Taxonomy" id="424218"/>
    <lineage>
        <taxon>Bacteria</taxon>
        <taxon>Pseudomonadati</taxon>
        <taxon>Pseudomonadota</taxon>
        <taxon>Betaproteobacteria</taxon>
        <taxon>Nitrosomonadales</taxon>
        <taxon>Sterolibacteriaceae</taxon>
        <taxon>Georgfuchsia</taxon>
    </lineage>
</organism>
<evidence type="ECO:0000256" key="6">
    <source>
        <dbReference type="ARBA" id="ARBA00023065"/>
    </source>
</evidence>
<keyword evidence="6" id="KW-0406">Ion transport</keyword>
<evidence type="ECO:0000256" key="2">
    <source>
        <dbReference type="ARBA" id="ARBA00022448"/>
    </source>
</evidence>
<dbReference type="InterPro" id="IPR036737">
    <property type="entry name" value="OmpA-like_sf"/>
</dbReference>
<keyword evidence="7" id="KW-0626">Porin</keyword>
<feature type="signal peptide" evidence="11">
    <location>
        <begin position="1"/>
        <end position="25"/>
    </location>
</feature>
<evidence type="ECO:0000256" key="11">
    <source>
        <dbReference type="SAM" id="SignalP"/>
    </source>
</evidence>
<dbReference type="InterPro" id="IPR011250">
    <property type="entry name" value="OMP/PagP_B-barrel"/>
</dbReference>
<dbReference type="RefSeq" id="WP_220635041.1">
    <property type="nucleotide sequence ID" value="NZ_CAJQUM010000001.1"/>
</dbReference>
<evidence type="ECO:0000313" key="14">
    <source>
        <dbReference type="Proteomes" id="UP000742786"/>
    </source>
</evidence>
<dbReference type="SUPFAM" id="SSF103088">
    <property type="entry name" value="OmpA-like"/>
    <property type="match status" value="1"/>
</dbReference>
<dbReference type="GO" id="GO:0015288">
    <property type="term" value="F:porin activity"/>
    <property type="evidence" value="ECO:0007669"/>
    <property type="project" value="UniProtKB-KW"/>
</dbReference>
<dbReference type="InterPro" id="IPR050330">
    <property type="entry name" value="Bact_OuterMem_StrucFunc"/>
</dbReference>
<dbReference type="PRINTS" id="PR01021">
    <property type="entry name" value="OMPADOMAIN"/>
</dbReference>
<keyword evidence="3" id="KW-1134">Transmembrane beta strand</keyword>
<dbReference type="InterPro" id="IPR006665">
    <property type="entry name" value="OmpA-like"/>
</dbReference>
<keyword evidence="2" id="KW-0813">Transport</keyword>
<dbReference type="PANTHER" id="PTHR30329">
    <property type="entry name" value="STATOR ELEMENT OF FLAGELLAR MOTOR COMPLEX"/>
    <property type="match status" value="1"/>
</dbReference>
<keyword evidence="14" id="KW-1185">Reference proteome</keyword>
<dbReference type="EMBL" id="CAJQUM010000001">
    <property type="protein sequence ID" value="CAG4883031.1"/>
    <property type="molecule type" value="Genomic_DNA"/>
</dbReference>
<accession>A0A916NH81</accession>
<evidence type="ECO:0000256" key="9">
    <source>
        <dbReference type="ARBA" id="ARBA00023237"/>
    </source>
</evidence>
<comment type="subcellular location">
    <subcellularLocation>
        <location evidence="1">Cell outer membrane</location>
        <topology evidence="1">Multi-pass membrane protein</topology>
    </subcellularLocation>
</comment>
<keyword evidence="8 10" id="KW-0472">Membrane</keyword>
<keyword evidence="4" id="KW-0812">Transmembrane</keyword>
<evidence type="ECO:0000256" key="4">
    <source>
        <dbReference type="ARBA" id="ARBA00022692"/>
    </source>
</evidence>
<evidence type="ECO:0000256" key="3">
    <source>
        <dbReference type="ARBA" id="ARBA00022452"/>
    </source>
</evidence>
<protein>
    <submittedName>
        <fullName evidence="13">Outer membrane protein A</fullName>
    </submittedName>
</protein>
<dbReference type="AlphaFoldDB" id="A0A916NH81"/>
<proteinExistence type="predicted"/>
<evidence type="ECO:0000259" key="12">
    <source>
        <dbReference type="PROSITE" id="PS51123"/>
    </source>
</evidence>
<feature type="chain" id="PRO_5037732205" evidence="11">
    <location>
        <begin position="26"/>
        <end position="351"/>
    </location>
</feature>
<dbReference type="GO" id="GO:0046930">
    <property type="term" value="C:pore complex"/>
    <property type="evidence" value="ECO:0007669"/>
    <property type="project" value="UniProtKB-KW"/>
</dbReference>
<evidence type="ECO:0000256" key="1">
    <source>
        <dbReference type="ARBA" id="ARBA00004571"/>
    </source>
</evidence>
<dbReference type="Gene3D" id="3.30.1330.60">
    <property type="entry name" value="OmpA-like domain"/>
    <property type="match status" value="1"/>
</dbReference>
<reference evidence="13" key="1">
    <citation type="submission" date="2021-04" db="EMBL/GenBank/DDBJ databases">
        <authorList>
            <person name="Hornung B."/>
        </authorList>
    </citation>
    <scope>NUCLEOTIDE SEQUENCE</scope>
    <source>
        <strain evidence="13">G5G6</strain>
    </source>
</reference>
<evidence type="ECO:0000256" key="10">
    <source>
        <dbReference type="PROSITE-ProRule" id="PRU00473"/>
    </source>
</evidence>
<dbReference type="InterPro" id="IPR006664">
    <property type="entry name" value="OMP_bac"/>
</dbReference>